<dbReference type="SUPFAM" id="SSF48452">
    <property type="entry name" value="TPR-like"/>
    <property type="match status" value="1"/>
</dbReference>
<feature type="chain" id="PRO_5046743538" description="Tetratricopeptide repeat protein" evidence="1">
    <location>
        <begin position="21"/>
        <end position="464"/>
    </location>
</feature>
<proteinExistence type="predicted"/>
<keyword evidence="3" id="KW-1185">Reference proteome</keyword>
<dbReference type="InterPro" id="IPR011990">
    <property type="entry name" value="TPR-like_helical_dom_sf"/>
</dbReference>
<evidence type="ECO:0000256" key="1">
    <source>
        <dbReference type="SAM" id="SignalP"/>
    </source>
</evidence>
<evidence type="ECO:0000313" key="2">
    <source>
        <dbReference type="EMBL" id="MDD7973977.1"/>
    </source>
</evidence>
<dbReference type="EMBL" id="JAQZSM010000098">
    <property type="protein sequence ID" value="MDD7973977.1"/>
    <property type="molecule type" value="Genomic_DNA"/>
</dbReference>
<evidence type="ECO:0008006" key="4">
    <source>
        <dbReference type="Google" id="ProtNLM"/>
    </source>
</evidence>
<accession>A0ABT5TFS5</accession>
<feature type="signal peptide" evidence="1">
    <location>
        <begin position="1"/>
        <end position="20"/>
    </location>
</feature>
<comment type="caution">
    <text evidence="2">The sequence shown here is derived from an EMBL/GenBank/DDBJ whole genome shotgun (WGS) entry which is preliminary data.</text>
</comment>
<name>A0ABT5TFS5_9RHOB</name>
<reference evidence="2" key="1">
    <citation type="submission" date="2023-02" db="EMBL/GenBank/DDBJ databases">
        <title>Description of Roseinatronobacter alkalisoli sp. nov., an alkaliphilic bacerium isolated from soda soil.</title>
        <authorList>
            <person name="Wei W."/>
        </authorList>
    </citation>
    <scope>NUCLEOTIDE SEQUENCE</scope>
    <source>
        <strain evidence="2">HJB301</strain>
    </source>
</reference>
<dbReference type="Proteomes" id="UP001431784">
    <property type="component" value="Unassembled WGS sequence"/>
</dbReference>
<organism evidence="2 3">
    <name type="scientific">Roseinatronobacter alkalisoli</name>
    <dbReference type="NCBI Taxonomy" id="3028235"/>
    <lineage>
        <taxon>Bacteria</taxon>
        <taxon>Pseudomonadati</taxon>
        <taxon>Pseudomonadota</taxon>
        <taxon>Alphaproteobacteria</taxon>
        <taxon>Rhodobacterales</taxon>
        <taxon>Paracoccaceae</taxon>
        <taxon>Roseinatronobacter</taxon>
    </lineage>
</organism>
<sequence>MPRYLLSLIAVFFLAGQASAQHSPVSPQEEVSVSVESHQCGDRVTTACLVGEIQSFLAADMDPFRRQRTMLALAQAQLADGLIEQALSSYAQLEAKTARAEFLVSYARNLIAEGDNESALERLREADTLLTDGQSDLDRLNVTRQSRLIAEAFAQAGSGEEGRAILDGIAAYRNLIPLNPMFIALMLQVAEAEAEIGFRAEAAAIVEETYALMLDQDVEVTPELILQIFETWASIDAAAATEAAEELATIIGKHDPSAFEFAIWTGLSSGLVSSGDGNTAFLQRAQASLNDAPGRVTALLLAPKLADAIREADEGEQARLLLERAHVEAMTLPSPIEKAAALFALAEAFARADSPEQAENILNELLVMSEQAGPEGAMLRHFANAVPAQLASLGKVDEAYELAMNADSGIREMAMMTVADKLATQGHFQEAMRFLRNVEGEIAVMMMAAIADRLASASGARKAP</sequence>
<keyword evidence="1" id="KW-0732">Signal</keyword>
<dbReference type="Gene3D" id="1.25.40.10">
    <property type="entry name" value="Tetratricopeptide repeat domain"/>
    <property type="match status" value="1"/>
</dbReference>
<evidence type="ECO:0000313" key="3">
    <source>
        <dbReference type="Proteomes" id="UP001431784"/>
    </source>
</evidence>
<gene>
    <name evidence="2" type="ORF">PUT78_23450</name>
</gene>
<protein>
    <recommendedName>
        <fullName evidence="4">Tetratricopeptide repeat protein</fullName>
    </recommendedName>
</protein>